<organism evidence="2 3">
    <name type="scientific">Daphnia sinensis</name>
    <dbReference type="NCBI Taxonomy" id="1820382"/>
    <lineage>
        <taxon>Eukaryota</taxon>
        <taxon>Metazoa</taxon>
        <taxon>Ecdysozoa</taxon>
        <taxon>Arthropoda</taxon>
        <taxon>Crustacea</taxon>
        <taxon>Branchiopoda</taxon>
        <taxon>Diplostraca</taxon>
        <taxon>Cladocera</taxon>
        <taxon>Anomopoda</taxon>
        <taxon>Daphniidae</taxon>
        <taxon>Daphnia</taxon>
        <taxon>Daphnia similis group</taxon>
    </lineage>
</organism>
<dbReference type="AlphaFoldDB" id="A0AAD5L1U0"/>
<accession>A0AAD5L1U0</accession>
<keyword evidence="1" id="KW-0732">Signal</keyword>
<evidence type="ECO:0000313" key="2">
    <source>
        <dbReference type="EMBL" id="KAI9564951.1"/>
    </source>
</evidence>
<reference evidence="2 3" key="1">
    <citation type="submission" date="2022-05" db="EMBL/GenBank/DDBJ databases">
        <title>A multi-omics perspective on studying reproductive biology in Daphnia sinensis.</title>
        <authorList>
            <person name="Jia J."/>
        </authorList>
    </citation>
    <scope>NUCLEOTIDE SEQUENCE [LARGE SCALE GENOMIC DNA]</scope>
    <source>
        <strain evidence="2 3">WSL</strain>
    </source>
</reference>
<comment type="caution">
    <text evidence="2">The sequence shown here is derived from an EMBL/GenBank/DDBJ whole genome shotgun (WGS) entry which is preliminary data.</text>
</comment>
<feature type="signal peptide" evidence="1">
    <location>
        <begin position="1"/>
        <end position="21"/>
    </location>
</feature>
<evidence type="ECO:0000256" key="1">
    <source>
        <dbReference type="SAM" id="SignalP"/>
    </source>
</evidence>
<proteinExistence type="predicted"/>
<name>A0AAD5L1U0_9CRUS</name>
<dbReference type="Proteomes" id="UP000820818">
    <property type="component" value="Linkage Group LG1"/>
</dbReference>
<evidence type="ECO:0000313" key="3">
    <source>
        <dbReference type="Proteomes" id="UP000820818"/>
    </source>
</evidence>
<feature type="chain" id="PRO_5042032109" description="Cuticular protein" evidence="1">
    <location>
        <begin position="22"/>
        <end position="75"/>
    </location>
</feature>
<keyword evidence="3" id="KW-1185">Reference proteome</keyword>
<dbReference type="EMBL" id="WJBH02000001">
    <property type="protein sequence ID" value="KAI9564951.1"/>
    <property type="molecule type" value="Genomic_DNA"/>
</dbReference>
<gene>
    <name evidence="2" type="ORF">GHT06_008692</name>
</gene>
<protein>
    <recommendedName>
        <fullName evidence="4">Cuticular protein</fullName>
    </recommendedName>
</protein>
<sequence length="75" mass="8281">MFKITIIALMTVLAMIALSFAHPSSSYGYNAEKGRDAKGYEYSAQPAPVYGNGYDKTIYGNYEGHPGLYKETKGY</sequence>
<evidence type="ECO:0008006" key="4">
    <source>
        <dbReference type="Google" id="ProtNLM"/>
    </source>
</evidence>